<keyword evidence="2" id="KW-1185">Reference proteome</keyword>
<protein>
    <submittedName>
        <fullName evidence="1">Uncharacterized protein</fullName>
    </submittedName>
</protein>
<reference evidence="1" key="2">
    <citation type="submission" date="2023-05" db="EMBL/GenBank/DDBJ databases">
        <authorList>
            <consortium name="Lawrence Berkeley National Laboratory"/>
            <person name="Steindorff A."/>
            <person name="Hensen N."/>
            <person name="Bonometti L."/>
            <person name="Westerberg I."/>
            <person name="Brannstrom I.O."/>
            <person name="Guillou S."/>
            <person name="Cros-Aarteil S."/>
            <person name="Calhoun S."/>
            <person name="Haridas S."/>
            <person name="Kuo A."/>
            <person name="Mondo S."/>
            <person name="Pangilinan J."/>
            <person name="Riley R."/>
            <person name="Labutti K."/>
            <person name="Andreopoulos B."/>
            <person name="Lipzen A."/>
            <person name="Chen C."/>
            <person name="Yanf M."/>
            <person name="Daum C."/>
            <person name="Ng V."/>
            <person name="Clum A."/>
            <person name="Ohm R."/>
            <person name="Martin F."/>
            <person name="Silar P."/>
            <person name="Natvig D."/>
            <person name="Lalanne C."/>
            <person name="Gautier V."/>
            <person name="Ament-Velasquez S.L."/>
            <person name="Kruys A."/>
            <person name="Hutchinson M.I."/>
            <person name="Powell A.J."/>
            <person name="Barry K."/>
            <person name="Miller A.N."/>
            <person name="Grigoriev I.V."/>
            <person name="Debuchy R."/>
            <person name="Gladieux P."/>
            <person name="Thoren M.H."/>
            <person name="Johannesson H."/>
        </authorList>
    </citation>
    <scope>NUCLEOTIDE SEQUENCE</scope>
    <source>
        <strain evidence="1">CBS 731.68</strain>
    </source>
</reference>
<evidence type="ECO:0000313" key="1">
    <source>
        <dbReference type="EMBL" id="KAK4119278.1"/>
    </source>
</evidence>
<dbReference type="AlphaFoldDB" id="A0AAN6TRC0"/>
<dbReference type="Proteomes" id="UP001302602">
    <property type="component" value="Unassembled WGS sequence"/>
</dbReference>
<dbReference type="EMBL" id="MU853251">
    <property type="protein sequence ID" value="KAK4119278.1"/>
    <property type="molecule type" value="Genomic_DNA"/>
</dbReference>
<name>A0AAN6TRC0_9PEZI</name>
<dbReference type="GeneID" id="87823273"/>
<sequence>MSLRRVSMAYALHGGLQCGPPSPADGYMYAKLNSEAVQPSERFFGIPGPAWGPLLSSRDDDVARRYLNQTMTTGLFGYRSVGRFRS</sequence>
<reference evidence="1" key="1">
    <citation type="journal article" date="2023" name="Mol. Phylogenet. Evol.">
        <title>Genome-scale phylogeny and comparative genomics of the fungal order Sordariales.</title>
        <authorList>
            <person name="Hensen N."/>
            <person name="Bonometti L."/>
            <person name="Westerberg I."/>
            <person name="Brannstrom I.O."/>
            <person name="Guillou S."/>
            <person name="Cros-Aarteil S."/>
            <person name="Calhoun S."/>
            <person name="Haridas S."/>
            <person name="Kuo A."/>
            <person name="Mondo S."/>
            <person name="Pangilinan J."/>
            <person name="Riley R."/>
            <person name="LaButti K."/>
            <person name="Andreopoulos B."/>
            <person name="Lipzen A."/>
            <person name="Chen C."/>
            <person name="Yan M."/>
            <person name="Daum C."/>
            <person name="Ng V."/>
            <person name="Clum A."/>
            <person name="Steindorff A."/>
            <person name="Ohm R.A."/>
            <person name="Martin F."/>
            <person name="Silar P."/>
            <person name="Natvig D.O."/>
            <person name="Lalanne C."/>
            <person name="Gautier V."/>
            <person name="Ament-Velasquez S.L."/>
            <person name="Kruys A."/>
            <person name="Hutchinson M.I."/>
            <person name="Powell A.J."/>
            <person name="Barry K."/>
            <person name="Miller A.N."/>
            <person name="Grigoriev I.V."/>
            <person name="Debuchy R."/>
            <person name="Gladieux P."/>
            <person name="Hiltunen Thoren M."/>
            <person name="Johannesson H."/>
        </authorList>
    </citation>
    <scope>NUCLEOTIDE SEQUENCE</scope>
    <source>
        <strain evidence="1">CBS 731.68</strain>
    </source>
</reference>
<organism evidence="1 2">
    <name type="scientific">Parathielavia appendiculata</name>
    <dbReference type="NCBI Taxonomy" id="2587402"/>
    <lineage>
        <taxon>Eukaryota</taxon>
        <taxon>Fungi</taxon>
        <taxon>Dikarya</taxon>
        <taxon>Ascomycota</taxon>
        <taxon>Pezizomycotina</taxon>
        <taxon>Sordariomycetes</taxon>
        <taxon>Sordariomycetidae</taxon>
        <taxon>Sordariales</taxon>
        <taxon>Chaetomiaceae</taxon>
        <taxon>Parathielavia</taxon>
    </lineage>
</organism>
<proteinExistence type="predicted"/>
<accession>A0AAN6TRC0</accession>
<gene>
    <name evidence="1" type="ORF">N657DRAFT_263799</name>
</gene>
<dbReference type="RefSeq" id="XP_062643051.1">
    <property type="nucleotide sequence ID" value="XM_062786505.1"/>
</dbReference>
<comment type="caution">
    <text evidence="1">The sequence shown here is derived from an EMBL/GenBank/DDBJ whole genome shotgun (WGS) entry which is preliminary data.</text>
</comment>
<evidence type="ECO:0000313" key="2">
    <source>
        <dbReference type="Proteomes" id="UP001302602"/>
    </source>
</evidence>